<sequence length="77" mass="8259">MEGVQETDGGFVFVGYPSDANLVLVSPQQSDAVCDFLARRGIIVRDCSSFRGAGDSPVMASVGTAEWNERVVEGFEE</sequence>
<gene>
    <name evidence="1" type="ORF">C4B59_16685</name>
</gene>
<name>A0AC61KYA6_9EURY</name>
<dbReference type="EMBL" id="PQXF01000096">
    <property type="protein sequence ID" value="PXF56591.1"/>
    <property type="molecule type" value="Genomic_DNA"/>
</dbReference>
<evidence type="ECO:0000313" key="2">
    <source>
        <dbReference type="Proteomes" id="UP000248329"/>
    </source>
</evidence>
<protein>
    <submittedName>
        <fullName evidence="1">Uncharacterized protein</fullName>
    </submittedName>
</protein>
<comment type="caution">
    <text evidence="1">The sequence shown here is derived from an EMBL/GenBank/DDBJ whole genome shotgun (WGS) entry which is preliminary data.</text>
</comment>
<organism evidence="1 2">
    <name type="scientific">Candidatus Methanogaster sp</name>
    <dbReference type="NCBI Taxonomy" id="3386292"/>
    <lineage>
        <taxon>Archaea</taxon>
        <taxon>Methanobacteriati</taxon>
        <taxon>Methanobacteriota</taxon>
        <taxon>Stenosarchaea group</taxon>
        <taxon>Methanomicrobia</taxon>
        <taxon>Methanosarcinales</taxon>
        <taxon>ANME-2 cluster</taxon>
        <taxon>Candidatus Methanogasteraceae</taxon>
        <taxon>Candidatus Methanogaster</taxon>
    </lineage>
</organism>
<evidence type="ECO:0000313" key="1">
    <source>
        <dbReference type="EMBL" id="PXF56591.1"/>
    </source>
</evidence>
<reference evidence="1" key="1">
    <citation type="submission" date="2018-01" db="EMBL/GenBank/DDBJ databases">
        <authorList>
            <person name="Krukenberg V."/>
        </authorList>
    </citation>
    <scope>NUCLEOTIDE SEQUENCE</scope>
    <source>
        <strain evidence="1">E20ANME2</strain>
    </source>
</reference>
<accession>A0AC61KYA6</accession>
<dbReference type="Proteomes" id="UP000248329">
    <property type="component" value="Unassembled WGS sequence"/>
</dbReference>
<proteinExistence type="predicted"/>